<evidence type="ECO:0000313" key="2">
    <source>
        <dbReference type="EMBL" id="CCH57673.1"/>
    </source>
</evidence>
<feature type="region of interest" description="Disordered" evidence="1">
    <location>
        <begin position="52"/>
        <end position="71"/>
    </location>
</feature>
<feature type="region of interest" description="Disordered" evidence="1">
    <location>
        <begin position="1"/>
        <end position="36"/>
    </location>
</feature>
<organism evidence="2 3">
    <name type="scientific">Fibrisoma limi BUZ 3</name>
    <dbReference type="NCBI Taxonomy" id="1185876"/>
    <lineage>
        <taxon>Bacteria</taxon>
        <taxon>Pseudomonadati</taxon>
        <taxon>Bacteroidota</taxon>
        <taxon>Cytophagia</taxon>
        <taxon>Cytophagales</taxon>
        <taxon>Spirosomataceae</taxon>
        <taxon>Fibrisoma</taxon>
    </lineage>
</organism>
<geneLocation type="plasmid" evidence="2 3">
    <name>pFLIM02</name>
</geneLocation>
<reference evidence="2 3" key="1">
    <citation type="journal article" date="2012" name="J. Bacteriol.">
        <title>Genome Sequence of the Filamentous Bacterium Fibrisoma limi BUZ 3T.</title>
        <authorList>
            <person name="Filippini M."/>
            <person name="Qi W."/>
            <person name="Jaenicke S."/>
            <person name="Goesmann A."/>
            <person name="Smits T.H."/>
            <person name="Bagheri H.C."/>
        </authorList>
    </citation>
    <scope>NUCLEOTIDE SEQUENCE [LARGE SCALE GENOMIC DNA]</scope>
    <source>
        <strain evidence="3">BUZ 3T</strain>
        <plasmid evidence="2 3">pFLIM02</plasmid>
    </source>
</reference>
<evidence type="ECO:0000256" key="1">
    <source>
        <dbReference type="SAM" id="MobiDB-lite"/>
    </source>
</evidence>
<dbReference type="EMBL" id="HE805917">
    <property type="protein sequence ID" value="CCH57673.1"/>
    <property type="molecule type" value="Genomic_DNA"/>
</dbReference>
<name>I2GU72_9BACT</name>
<protein>
    <submittedName>
        <fullName evidence="2">Uncharacterized protein</fullName>
    </submittedName>
</protein>
<evidence type="ECO:0000313" key="3">
    <source>
        <dbReference type="Proteomes" id="UP000009309"/>
    </source>
</evidence>
<dbReference type="Proteomes" id="UP000009309">
    <property type="component" value="Plasmid pFLIM02"/>
</dbReference>
<dbReference type="GO" id="GO:0003677">
    <property type="term" value="F:DNA binding"/>
    <property type="evidence" value="ECO:0007669"/>
    <property type="project" value="InterPro"/>
</dbReference>
<sequence>MKKEDLIISDLETEKGNPIGSVHDLEEAKKKPTSSRHNRIVNLIEINLSPSSDPVHNTVDDDTPAPMPRKDKHRWSRWWDKPHDPFAPWNRNSTVPIDNADEAELQAMLLNSLYGIRPEILKSDKEFYSDETLMRTARDRVYFISEESPIESCKVTETLIREAALRVQSMHANRVQKAAENNQNLSETIAKIKEDYKTSHAGKEPSMNRLAQILNERHVESPRGKESKWYAETVKRILEKKADESPQTGLKK</sequence>
<dbReference type="GO" id="GO:0000150">
    <property type="term" value="F:DNA strand exchange activity"/>
    <property type="evidence" value="ECO:0007669"/>
    <property type="project" value="InterPro"/>
</dbReference>
<keyword evidence="2" id="KW-0614">Plasmid</keyword>
<proteinExistence type="predicted"/>
<dbReference type="OrthoDB" id="9999118at2"/>
<dbReference type="RefSeq" id="WP_015056835.1">
    <property type="nucleotide sequence ID" value="NC_019015.1"/>
</dbReference>
<keyword evidence="3" id="KW-1185">Reference proteome</keyword>
<dbReference type="AlphaFoldDB" id="I2GU72"/>
<gene>
    <name evidence="2" type="ORF">BN8_p06881</name>
</gene>
<accession>I2GU72</accession>